<sequence length="138" mass="14991">MQPRPSSSVGQYLVTSSGGSNLLIVGVYSSTSIGPPQSTPSSAPNLCTSPSATKVEQTQLFSHLSNDSTSLAFASLICVPLTKQRLLDCCFFHKQTAANQRHFYILLLLRQLLRLPFQTCYRRVGQEPTQDPASCSAP</sequence>
<dbReference type="AlphaFoldDB" id="A0A444CRK5"/>
<proteinExistence type="predicted"/>
<protein>
    <submittedName>
        <fullName evidence="1">Uncharacterized protein</fullName>
    </submittedName>
</protein>
<evidence type="ECO:0000313" key="1">
    <source>
        <dbReference type="EMBL" id="RZR71820.1"/>
    </source>
</evidence>
<accession>A0A444CRK5</accession>
<organism evidence="1">
    <name type="scientific">Ensete ventricosum</name>
    <name type="common">Abyssinian banana</name>
    <name type="synonym">Musa ensete</name>
    <dbReference type="NCBI Taxonomy" id="4639"/>
    <lineage>
        <taxon>Eukaryota</taxon>
        <taxon>Viridiplantae</taxon>
        <taxon>Streptophyta</taxon>
        <taxon>Embryophyta</taxon>
        <taxon>Tracheophyta</taxon>
        <taxon>Spermatophyta</taxon>
        <taxon>Magnoliopsida</taxon>
        <taxon>Liliopsida</taxon>
        <taxon>Zingiberales</taxon>
        <taxon>Musaceae</taxon>
        <taxon>Ensete</taxon>
    </lineage>
</organism>
<gene>
    <name evidence="1" type="ORF">BHM03_00007708</name>
</gene>
<dbReference type="EMBL" id="KV875590">
    <property type="protein sequence ID" value="RZR71820.1"/>
    <property type="molecule type" value="Genomic_DNA"/>
</dbReference>
<name>A0A444CRK5_ENSVE</name>
<reference evidence="1" key="1">
    <citation type="journal article" date="2018" name="Data Brief">
        <title>Genome sequence data from 17 accessions of Ensete ventricosum, a staple food crop for millions in Ethiopia.</title>
        <authorList>
            <person name="Yemataw Z."/>
            <person name="Muzemil S."/>
            <person name="Ambachew D."/>
            <person name="Tripathi L."/>
            <person name="Tesfaye K."/>
            <person name="Chala A."/>
            <person name="Farbos A."/>
            <person name="O'Neill P."/>
            <person name="Moore K."/>
            <person name="Grant M."/>
            <person name="Studholme D.J."/>
        </authorList>
    </citation>
    <scope>NUCLEOTIDE SEQUENCE [LARGE SCALE GENOMIC DNA]</scope>
    <source>
        <tissue evidence="1">Leaf</tissue>
    </source>
</reference>
<dbReference type="Proteomes" id="UP000290560">
    <property type="component" value="Unassembled WGS sequence"/>
</dbReference>